<dbReference type="EMBL" id="CP062983">
    <property type="protein sequence ID" value="QPC82494.1"/>
    <property type="molecule type" value="Genomic_DNA"/>
</dbReference>
<reference evidence="1 2" key="1">
    <citation type="submission" date="2020-02" db="EMBL/GenBank/DDBJ databases">
        <authorList>
            <person name="Zheng R.K."/>
            <person name="Sun C.M."/>
        </authorList>
    </citation>
    <scope>NUCLEOTIDE SEQUENCE [LARGE SCALE GENOMIC DNA]</scope>
    <source>
        <strain evidence="2">rifampicinis</strain>
    </source>
</reference>
<dbReference type="AlphaFoldDB" id="A0A7S8E8T7"/>
<proteinExistence type="predicted"/>
<evidence type="ECO:0000313" key="1">
    <source>
        <dbReference type="EMBL" id="QPC82494.1"/>
    </source>
</evidence>
<keyword evidence="2" id="KW-1185">Reference proteome</keyword>
<dbReference type="Proteomes" id="UP000594468">
    <property type="component" value="Chromosome"/>
</dbReference>
<organism evidence="1 2">
    <name type="scientific">Phototrophicus methaneseepsis</name>
    <dbReference type="NCBI Taxonomy" id="2710758"/>
    <lineage>
        <taxon>Bacteria</taxon>
        <taxon>Bacillati</taxon>
        <taxon>Chloroflexota</taxon>
        <taxon>Candidatus Thermofontia</taxon>
        <taxon>Phototrophicales</taxon>
        <taxon>Phototrophicaceae</taxon>
        <taxon>Phototrophicus</taxon>
    </lineage>
</organism>
<evidence type="ECO:0000313" key="2">
    <source>
        <dbReference type="Proteomes" id="UP000594468"/>
    </source>
</evidence>
<sequence length="90" mass="10297">MQVKTVNQNTPETLSENQHFYSADYYNESVLPKGSWQVKVLMGHAWVFCNGRNVPLHRGQTMAINEEDGDVRIRALYTRGYAAYTAQSEN</sequence>
<dbReference type="RefSeq" id="WP_195170563.1">
    <property type="nucleotide sequence ID" value="NZ_CP062983.1"/>
</dbReference>
<name>A0A7S8E8T7_9CHLR</name>
<dbReference type="KEGG" id="pmet:G4Y79_22870"/>
<accession>A0A7S8E8T7</accession>
<protein>
    <submittedName>
        <fullName evidence="1">Uncharacterized protein</fullName>
    </submittedName>
</protein>
<gene>
    <name evidence="1" type="ORF">G4Y79_22870</name>
</gene>